<feature type="domain" description="HTH tetR-type" evidence="5">
    <location>
        <begin position="5"/>
        <end position="65"/>
    </location>
</feature>
<protein>
    <submittedName>
        <fullName evidence="6">TetR family transcriptional regulator</fullName>
    </submittedName>
</protein>
<dbReference type="PANTHER" id="PTHR30055:SF151">
    <property type="entry name" value="TRANSCRIPTIONAL REGULATORY PROTEIN"/>
    <property type="match status" value="1"/>
</dbReference>
<evidence type="ECO:0000313" key="7">
    <source>
        <dbReference type="Proteomes" id="UP000322244"/>
    </source>
</evidence>
<proteinExistence type="predicted"/>
<keyword evidence="3" id="KW-0804">Transcription</keyword>
<evidence type="ECO:0000256" key="3">
    <source>
        <dbReference type="ARBA" id="ARBA00023163"/>
    </source>
</evidence>
<organism evidence="6 7">
    <name type="scientific">Antrihabitans cavernicola</name>
    <dbReference type="NCBI Taxonomy" id="2495913"/>
    <lineage>
        <taxon>Bacteria</taxon>
        <taxon>Bacillati</taxon>
        <taxon>Actinomycetota</taxon>
        <taxon>Actinomycetes</taxon>
        <taxon>Mycobacteriales</taxon>
        <taxon>Nocardiaceae</taxon>
        <taxon>Antrihabitans</taxon>
    </lineage>
</organism>
<dbReference type="SUPFAM" id="SSF46689">
    <property type="entry name" value="Homeodomain-like"/>
    <property type="match status" value="1"/>
</dbReference>
<dbReference type="OrthoDB" id="71867at2"/>
<dbReference type="InterPro" id="IPR009057">
    <property type="entry name" value="Homeodomain-like_sf"/>
</dbReference>
<dbReference type="PROSITE" id="PS50977">
    <property type="entry name" value="HTH_TETR_2"/>
    <property type="match status" value="1"/>
</dbReference>
<evidence type="ECO:0000256" key="4">
    <source>
        <dbReference type="PROSITE-ProRule" id="PRU00335"/>
    </source>
</evidence>
<dbReference type="GO" id="GO:0003700">
    <property type="term" value="F:DNA-binding transcription factor activity"/>
    <property type="evidence" value="ECO:0007669"/>
    <property type="project" value="TreeGrafter"/>
</dbReference>
<dbReference type="PANTHER" id="PTHR30055">
    <property type="entry name" value="HTH-TYPE TRANSCRIPTIONAL REGULATOR RUTR"/>
    <property type="match status" value="1"/>
</dbReference>
<gene>
    <name evidence="6" type="ORF">FOY51_23810</name>
</gene>
<sequence>MTKSKLSRGAIVDTAIELADEEGLDALSMRSIGERMGVGAMSLYRHIANKDELIALMTDEVSGRNTYPSVDGQGWTWRDRVRIAAEIDWALYRQHPWVLLTFSMPRYGFGPASLSCLSWLVEGFAELNVSTREATAMAFTVWNHIAGATLPQISGALFAGDKSDPHGENGLQAILRGTSQFPVPPALAELDGAGAGGLTPEELLYSGLSALCDGFAARGAVSTP</sequence>
<dbReference type="InterPro" id="IPR050109">
    <property type="entry name" value="HTH-type_TetR-like_transc_reg"/>
</dbReference>
<dbReference type="Pfam" id="PF00440">
    <property type="entry name" value="TetR_N"/>
    <property type="match status" value="1"/>
</dbReference>
<dbReference type="InterPro" id="IPR001647">
    <property type="entry name" value="HTH_TetR"/>
</dbReference>
<comment type="caution">
    <text evidence="6">The sequence shown here is derived from an EMBL/GenBank/DDBJ whole genome shotgun (WGS) entry which is preliminary data.</text>
</comment>
<evidence type="ECO:0000256" key="2">
    <source>
        <dbReference type="ARBA" id="ARBA00023125"/>
    </source>
</evidence>
<dbReference type="Proteomes" id="UP000322244">
    <property type="component" value="Unassembled WGS sequence"/>
</dbReference>
<dbReference type="InterPro" id="IPR036271">
    <property type="entry name" value="Tet_transcr_reg_TetR-rel_C_sf"/>
</dbReference>
<name>A0A5A7S7I1_9NOCA</name>
<keyword evidence="7" id="KW-1185">Reference proteome</keyword>
<dbReference type="SUPFAM" id="SSF48498">
    <property type="entry name" value="Tetracyclin repressor-like, C-terminal domain"/>
    <property type="match status" value="1"/>
</dbReference>
<dbReference type="EMBL" id="VLNY01000017">
    <property type="protein sequence ID" value="KAA0018508.1"/>
    <property type="molecule type" value="Genomic_DNA"/>
</dbReference>
<feature type="DNA-binding region" description="H-T-H motif" evidence="4">
    <location>
        <begin position="28"/>
        <end position="47"/>
    </location>
</feature>
<keyword evidence="2 4" id="KW-0238">DNA-binding</keyword>
<evidence type="ECO:0000256" key="1">
    <source>
        <dbReference type="ARBA" id="ARBA00023015"/>
    </source>
</evidence>
<reference evidence="6 7" key="1">
    <citation type="submission" date="2019-07" db="EMBL/GenBank/DDBJ databases">
        <title>Rhodococcus cavernicolus sp. nov., isolated from a cave.</title>
        <authorList>
            <person name="Lee S.D."/>
        </authorList>
    </citation>
    <scope>NUCLEOTIDE SEQUENCE [LARGE SCALE GENOMIC DNA]</scope>
    <source>
        <strain evidence="6 7">C1-24</strain>
    </source>
</reference>
<evidence type="ECO:0000313" key="6">
    <source>
        <dbReference type="EMBL" id="KAA0018508.1"/>
    </source>
</evidence>
<dbReference type="RefSeq" id="WP_149432769.1">
    <property type="nucleotide sequence ID" value="NZ_VLNY01000017.1"/>
</dbReference>
<evidence type="ECO:0000259" key="5">
    <source>
        <dbReference type="PROSITE" id="PS50977"/>
    </source>
</evidence>
<dbReference type="GO" id="GO:0000976">
    <property type="term" value="F:transcription cis-regulatory region binding"/>
    <property type="evidence" value="ECO:0007669"/>
    <property type="project" value="TreeGrafter"/>
</dbReference>
<accession>A0A5A7S7I1</accession>
<dbReference type="Gene3D" id="1.10.357.10">
    <property type="entry name" value="Tetracycline Repressor, domain 2"/>
    <property type="match status" value="1"/>
</dbReference>
<keyword evidence="1" id="KW-0805">Transcription regulation</keyword>
<dbReference type="PRINTS" id="PR00455">
    <property type="entry name" value="HTHTETR"/>
</dbReference>
<dbReference type="AlphaFoldDB" id="A0A5A7S7I1"/>